<comment type="caution">
    <text evidence="4">The sequence shown here is derived from an EMBL/GenBank/DDBJ whole genome shotgun (WGS) entry which is preliminary data.</text>
</comment>
<sequence length="184" mass="21073">MFSSFTTRIMPGQSDYDVTKGSFTKKVLEHHWDSWITEDDWKWISERGLNTVRIPSDSSDMRSLSACWHRLCRTLQRLLGHMDLHAALGKQNVDAHSGTSSFDIVFYTASNMSQTTQILLSLLTHLTMFIYMHDPPLPNLVRIELLNELNPLGGDHMALKKWYKMTIAVLQTVDPTLSLYISNS</sequence>
<proteinExistence type="inferred from homology"/>
<keyword evidence="5" id="KW-1185">Reference proteome</keyword>
<reference evidence="4 5" key="1">
    <citation type="submission" date="2019-02" db="EMBL/GenBank/DDBJ databases">
        <title>Genome sequencing of the rare red list fungi Bondarzewia mesenterica.</title>
        <authorList>
            <person name="Buettner E."/>
            <person name="Kellner H."/>
        </authorList>
    </citation>
    <scope>NUCLEOTIDE SEQUENCE [LARGE SCALE GENOMIC DNA]</scope>
    <source>
        <strain evidence="4 5">DSM 108281</strain>
    </source>
</reference>
<dbReference type="InterPro" id="IPR017853">
    <property type="entry name" value="GH"/>
</dbReference>
<dbReference type="EMBL" id="SGPL01000446">
    <property type="protein sequence ID" value="THH12572.1"/>
    <property type="molecule type" value="Genomic_DNA"/>
</dbReference>
<dbReference type="Gene3D" id="3.20.20.80">
    <property type="entry name" value="Glycosidases"/>
    <property type="match status" value="1"/>
</dbReference>
<gene>
    <name evidence="4" type="ORF">EW146_g7570</name>
</gene>
<evidence type="ECO:0000313" key="4">
    <source>
        <dbReference type="EMBL" id="THH12572.1"/>
    </source>
</evidence>
<accession>A0A4S4LKF2</accession>
<name>A0A4S4LKF2_9AGAM</name>
<comment type="similarity">
    <text evidence="1">Belongs to the glycosyl hydrolase 5 (cellulase A) family.</text>
</comment>
<dbReference type="GO" id="GO:0046557">
    <property type="term" value="F:glucan endo-1,6-beta-glucosidase activity"/>
    <property type="evidence" value="ECO:0007669"/>
    <property type="project" value="TreeGrafter"/>
</dbReference>
<dbReference type="PANTHER" id="PTHR31297">
    <property type="entry name" value="GLUCAN ENDO-1,6-BETA-GLUCOSIDASE B"/>
    <property type="match status" value="1"/>
</dbReference>
<evidence type="ECO:0000256" key="3">
    <source>
        <dbReference type="ARBA" id="ARBA00023295"/>
    </source>
</evidence>
<keyword evidence="3" id="KW-0326">Glycosidase</keyword>
<dbReference type="SUPFAM" id="SSF51445">
    <property type="entry name" value="(Trans)glycosidases"/>
    <property type="match status" value="1"/>
</dbReference>
<dbReference type="PANTHER" id="PTHR31297:SF43">
    <property type="entry name" value="GLUCAN 1,3-BETA-GLUCOSIDASE 3"/>
    <property type="match status" value="1"/>
</dbReference>
<dbReference type="GO" id="GO:0005576">
    <property type="term" value="C:extracellular region"/>
    <property type="evidence" value="ECO:0007669"/>
    <property type="project" value="TreeGrafter"/>
</dbReference>
<dbReference type="GO" id="GO:0009251">
    <property type="term" value="P:glucan catabolic process"/>
    <property type="evidence" value="ECO:0007669"/>
    <property type="project" value="TreeGrafter"/>
</dbReference>
<evidence type="ECO:0000256" key="2">
    <source>
        <dbReference type="ARBA" id="ARBA00022801"/>
    </source>
</evidence>
<protein>
    <submittedName>
        <fullName evidence="4">Uncharacterized protein</fullName>
    </submittedName>
</protein>
<evidence type="ECO:0000256" key="1">
    <source>
        <dbReference type="ARBA" id="ARBA00005641"/>
    </source>
</evidence>
<evidence type="ECO:0000313" key="5">
    <source>
        <dbReference type="Proteomes" id="UP000310158"/>
    </source>
</evidence>
<keyword evidence="2" id="KW-0378">Hydrolase</keyword>
<dbReference type="InterPro" id="IPR050386">
    <property type="entry name" value="Glycosyl_hydrolase_5"/>
</dbReference>
<dbReference type="AlphaFoldDB" id="A0A4S4LKF2"/>
<organism evidence="4 5">
    <name type="scientific">Bondarzewia mesenterica</name>
    <dbReference type="NCBI Taxonomy" id="1095465"/>
    <lineage>
        <taxon>Eukaryota</taxon>
        <taxon>Fungi</taxon>
        <taxon>Dikarya</taxon>
        <taxon>Basidiomycota</taxon>
        <taxon>Agaricomycotina</taxon>
        <taxon>Agaricomycetes</taxon>
        <taxon>Russulales</taxon>
        <taxon>Bondarzewiaceae</taxon>
        <taxon>Bondarzewia</taxon>
    </lineage>
</organism>
<dbReference type="OrthoDB" id="1887033at2759"/>
<dbReference type="Proteomes" id="UP000310158">
    <property type="component" value="Unassembled WGS sequence"/>
</dbReference>
<dbReference type="GO" id="GO:0009986">
    <property type="term" value="C:cell surface"/>
    <property type="evidence" value="ECO:0007669"/>
    <property type="project" value="TreeGrafter"/>
</dbReference>